<dbReference type="GeneID" id="8301225"/>
<name>C5M2P3_CANTT</name>
<dbReference type="OrthoDB" id="6222486at2759"/>
<dbReference type="STRING" id="294747.C5M2P3"/>
<reference evidence="1 2" key="1">
    <citation type="journal article" date="2009" name="Nature">
        <title>Evolution of pathogenicity and sexual reproduction in eight Candida genomes.</title>
        <authorList>
            <person name="Butler G."/>
            <person name="Rasmussen M.D."/>
            <person name="Lin M.F."/>
            <person name="Santos M.A."/>
            <person name="Sakthikumar S."/>
            <person name="Munro C.A."/>
            <person name="Rheinbay E."/>
            <person name="Grabherr M."/>
            <person name="Forche A."/>
            <person name="Reedy J.L."/>
            <person name="Agrafioti I."/>
            <person name="Arnaud M.B."/>
            <person name="Bates S."/>
            <person name="Brown A.J."/>
            <person name="Brunke S."/>
            <person name="Costanzo M.C."/>
            <person name="Fitzpatrick D.A."/>
            <person name="de Groot P.W."/>
            <person name="Harris D."/>
            <person name="Hoyer L.L."/>
            <person name="Hube B."/>
            <person name="Klis F.M."/>
            <person name="Kodira C."/>
            <person name="Lennard N."/>
            <person name="Logue M.E."/>
            <person name="Martin R."/>
            <person name="Neiman A.M."/>
            <person name="Nikolaou E."/>
            <person name="Quail M.A."/>
            <person name="Quinn J."/>
            <person name="Santos M.C."/>
            <person name="Schmitzberger F.F."/>
            <person name="Sherlock G."/>
            <person name="Shah P."/>
            <person name="Silverstein K.A."/>
            <person name="Skrzypek M.S."/>
            <person name="Soll D."/>
            <person name="Staggs R."/>
            <person name="Stansfield I."/>
            <person name="Stumpf M.P."/>
            <person name="Sudbery P.E."/>
            <person name="Srikantha T."/>
            <person name="Zeng Q."/>
            <person name="Berman J."/>
            <person name="Berriman M."/>
            <person name="Heitman J."/>
            <person name="Gow N.A."/>
            <person name="Lorenz M.C."/>
            <person name="Birren B.W."/>
            <person name="Kellis M."/>
            <person name="Cuomo C.A."/>
        </authorList>
    </citation>
    <scope>NUCLEOTIDE SEQUENCE [LARGE SCALE GENOMIC DNA]</scope>
    <source>
        <strain evidence="2">ATCC MYA-3404 / T1</strain>
    </source>
</reference>
<dbReference type="Proteomes" id="UP000002037">
    <property type="component" value="Unassembled WGS sequence"/>
</dbReference>
<dbReference type="Pfam" id="PF08615">
    <property type="entry name" value="RNase_H2_suC"/>
    <property type="match status" value="1"/>
</dbReference>
<proteinExistence type="predicted"/>
<dbReference type="KEGG" id="ctp:CTRG_00332"/>
<dbReference type="HOGENOM" id="CLU_097632_0_1_1"/>
<dbReference type="GO" id="GO:0006401">
    <property type="term" value="P:RNA catabolic process"/>
    <property type="evidence" value="ECO:0007669"/>
    <property type="project" value="InterPro"/>
</dbReference>
<dbReference type="Gene3D" id="2.40.128.680">
    <property type="match status" value="1"/>
</dbReference>
<dbReference type="eggNOG" id="ENOG502SBKV">
    <property type="taxonomic scope" value="Eukaryota"/>
</dbReference>
<keyword evidence="2" id="KW-1185">Reference proteome</keyword>
<dbReference type="AlphaFoldDB" id="C5M2P3"/>
<dbReference type="PANTHER" id="PTHR47204">
    <property type="entry name" value="OS02G0168900 PROTEIN"/>
    <property type="match status" value="1"/>
</dbReference>
<protein>
    <submittedName>
        <fullName evidence="1">Uncharacterized protein</fullName>
    </submittedName>
</protein>
<gene>
    <name evidence="1" type="ORF">CTRG_00332</name>
</gene>
<dbReference type="VEuPathDB" id="FungiDB:CTRG_00332"/>
<dbReference type="CDD" id="cd09271">
    <property type="entry name" value="RNase_H2-C"/>
    <property type="match status" value="1"/>
</dbReference>
<organism evidence="1 2">
    <name type="scientific">Candida tropicalis (strain ATCC MYA-3404 / T1)</name>
    <name type="common">Yeast</name>
    <dbReference type="NCBI Taxonomy" id="294747"/>
    <lineage>
        <taxon>Eukaryota</taxon>
        <taxon>Fungi</taxon>
        <taxon>Dikarya</taxon>
        <taxon>Ascomycota</taxon>
        <taxon>Saccharomycotina</taxon>
        <taxon>Pichiomycetes</taxon>
        <taxon>Debaryomycetaceae</taxon>
        <taxon>Candida/Lodderomyces clade</taxon>
        <taxon>Candida</taxon>
    </lineage>
</organism>
<dbReference type="RefSeq" id="XP_002545551.1">
    <property type="nucleotide sequence ID" value="XM_002545505.1"/>
</dbReference>
<dbReference type="GO" id="GO:0032299">
    <property type="term" value="C:ribonuclease H2 complex"/>
    <property type="evidence" value="ECO:0007669"/>
    <property type="project" value="InterPro"/>
</dbReference>
<dbReference type="EMBL" id="GG692395">
    <property type="protein sequence ID" value="EER35593.1"/>
    <property type="molecule type" value="Genomic_DNA"/>
</dbReference>
<dbReference type="PANTHER" id="PTHR47204:SF1">
    <property type="entry name" value="RIBONUCLEASE H2 SUBUNIT C"/>
    <property type="match status" value="1"/>
</dbReference>
<dbReference type="InterPro" id="IPR013924">
    <property type="entry name" value="RNase_H2_suC"/>
</dbReference>
<accession>C5M2P3</accession>
<evidence type="ECO:0000313" key="1">
    <source>
        <dbReference type="EMBL" id="EER35593.1"/>
    </source>
</evidence>
<evidence type="ECO:0000313" key="2">
    <source>
        <dbReference type="Proteomes" id="UP000002037"/>
    </source>
</evidence>
<sequence length="137" mass="15139">MSTIETHNESTPTVTASLLPMSIQYSGPANTESYFAPSKMQETEPSGKQFEVAYFRGCKLVGNTIDLKQSNLQGYVVNKVENLVRDEISGEVKTASTFIPVAKFNDLTVYGHDVPAAQNDQWALIPEYISMSNIINE</sequence>